<evidence type="ECO:0000313" key="3">
    <source>
        <dbReference type="EMBL" id="AFM27481.1"/>
    </source>
</evidence>
<feature type="region of interest" description="Disordered" evidence="1">
    <location>
        <begin position="373"/>
        <end position="406"/>
    </location>
</feature>
<reference evidence="4" key="1">
    <citation type="submission" date="2012-06" db="EMBL/GenBank/DDBJ databases">
        <title>Complete sequence of chromosome of Desulfomonile tiedjei DSM 6799.</title>
        <authorList>
            <person name="Lucas S."/>
            <person name="Copeland A."/>
            <person name="Lapidus A."/>
            <person name="Glavina del Rio T."/>
            <person name="Dalin E."/>
            <person name="Tice H."/>
            <person name="Bruce D."/>
            <person name="Goodwin L."/>
            <person name="Pitluck S."/>
            <person name="Peters L."/>
            <person name="Ovchinnikova G."/>
            <person name="Zeytun A."/>
            <person name="Lu M."/>
            <person name="Kyrpides N."/>
            <person name="Mavromatis K."/>
            <person name="Ivanova N."/>
            <person name="Brettin T."/>
            <person name="Detter J.C."/>
            <person name="Han C."/>
            <person name="Larimer F."/>
            <person name="Land M."/>
            <person name="Hauser L."/>
            <person name="Markowitz V."/>
            <person name="Cheng J.-F."/>
            <person name="Hugenholtz P."/>
            <person name="Woyke T."/>
            <person name="Wu D."/>
            <person name="Spring S."/>
            <person name="Schroeder M."/>
            <person name="Brambilla E."/>
            <person name="Klenk H.-P."/>
            <person name="Eisen J.A."/>
        </authorList>
    </citation>
    <scope>NUCLEOTIDE SEQUENCE [LARGE SCALE GENOMIC DNA]</scope>
    <source>
        <strain evidence="4">ATCC 49306 / DSM 6799 / DCB-1</strain>
    </source>
</reference>
<dbReference type="Proteomes" id="UP000006055">
    <property type="component" value="Chromosome"/>
</dbReference>
<accession>I4CD40</accession>
<dbReference type="PANTHER" id="PTHR43830">
    <property type="entry name" value="PROTEIN PSP1"/>
    <property type="match status" value="1"/>
</dbReference>
<feature type="domain" description="PSP1 C-terminal" evidence="2">
    <location>
        <begin position="169"/>
        <end position="254"/>
    </location>
</feature>
<dbReference type="NCBIfam" id="NF041131">
    <property type="entry name" value="RicT_YaaT_fam"/>
    <property type="match status" value="1"/>
</dbReference>
<proteinExistence type="predicted"/>
<dbReference type="Pfam" id="PF04468">
    <property type="entry name" value="PSP1"/>
    <property type="match status" value="1"/>
</dbReference>
<dbReference type="GO" id="GO:0005737">
    <property type="term" value="C:cytoplasm"/>
    <property type="evidence" value="ECO:0007669"/>
    <property type="project" value="TreeGrafter"/>
</dbReference>
<feature type="compositionally biased region" description="Basic and acidic residues" evidence="1">
    <location>
        <begin position="22"/>
        <end position="41"/>
    </location>
</feature>
<evidence type="ECO:0000256" key="1">
    <source>
        <dbReference type="SAM" id="MobiDB-lite"/>
    </source>
</evidence>
<dbReference type="PROSITE" id="PS51411">
    <property type="entry name" value="PSP1_C"/>
    <property type="match status" value="1"/>
</dbReference>
<dbReference type="InterPro" id="IPR047767">
    <property type="entry name" value="PSP1-like"/>
</dbReference>
<evidence type="ECO:0000259" key="2">
    <source>
        <dbReference type="PROSITE" id="PS51411"/>
    </source>
</evidence>
<dbReference type="InterPro" id="IPR007557">
    <property type="entry name" value="PSP1_C"/>
</dbReference>
<protein>
    <submittedName>
        <fullName evidence="3">Putative PSP1-like protein</fullName>
    </submittedName>
</protein>
<dbReference type="STRING" id="706587.Desti_4867"/>
<dbReference type="HOGENOM" id="CLU_033149_2_0_7"/>
<gene>
    <name evidence="3" type="ordered locus">Desti_4867</name>
</gene>
<name>I4CD40_DESTA</name>
<keyword evidence="4" id="KW-1185">Reference proteome</keyword>
<dbReference type="KEGG" id="dti:Desti_4867"/>
<dbReference type="PATRIC" id="fig|706587.4.peg.5511"/>
<dbReference type="EMBL" id="CP003360">
    <property type="protein sequence ID" value="AFM27481.1"/>
    <property type="molecule type" value="Genomic_DNA"/>
</dbReference>
<evidence type="ECO:0000313" key="4">
    <source>
        <dbReference type="Proteomes" id="UP000006055"/>
    </source>
</evidence>
<dbReference type="PANTHER" id="PTHR43830:SF3">
    <property type="entry name" value="PROTEIN PSP1"/>
    <property type="match status" value="1"/>
</dbReference>
<sequence length="406" mass="45877">MSTDKSKKDISYLPRSWGSAGFKEKNHKEVEEPAIEEPKIEEHVDYKVSESEEIEKTEETISESTEAKRCCADRRCPRMGAVPDQLEEDFEEPHPTGAWEQSDPTKTLVRIVGVRFGYASKIYHFDCGDMNLSAGDWVVVKTEKGLGLGLIALPPFEREFDAVQLEGLRKILRKACPSDFEQKDRCREKEYEAYMYCLEKIETLDLPMKLVSVECFFDCSKYVFYFTAEGRVDFRELVKLLVARFPVRIEMRQIGVRHEAKMTGGLACCGQELCCARFLTDFRPVSVRMAKTQNLSLNPTKISGVCGRLMCCLAYEHDVYEEFKKGLPRVGKAVTTSQGEGLVLKHNPLAETVFVKLQDETIVEVNKSEIVKVGSSSSKKGETDPDGSNEAENIAHKGETGSELDW</sequence>
<feature type="region of interest" description="Disordered" evidence="1">
    <location>
        <begin position="1"/>
        <end position="41"/>
    </location>
</feature>
<dbReference type="eggNOG" id="COG1774">
    <property type="taxonomic scope" value="Bacteria"/>
</dbReference>
<feature type="compositionally biased region" description="Basic and acidic residues" evidence="1">
    <location>
        <begin position="1"/>
        <end position="10"/>
    </location>
</feature>
<dbReference type="RefSeq" id="WP_014812588.1">
    <property type="nucleotide sequence ID" value="NC_018025.1"/>
</dbReference>
<dbReference type="AlphaFoldDB" id="I4CD40"/>
<organism evidence="3 4">
    <name type="scientific">Desulfomonile tiedjei (strain ATCC 49306 / DSM 6799 / DCB-1)</name>
    <dbReference type="NCBI Taxonomy" id="706587"/>
    <lineage>
        <taxon>Bacteria</taxon>
        <taxon>Pseudomonadati</taxon>
        <taxon>Thermodesulfobacteriota</taxon>
        <taxon>Desulfomonilia</taxon>
        <taxon>Desulfomonilales</taxon>
        <taxon>Desulfomonilaceae</taxon>
        <taxon>Desulfomonile</taxon>
    </lineage>
</organism>